<dbReference type="Gene3D" id="3.10.100.10">
    <property type="entry name" value="Mannose-Binding Protein A, subunit A"/>
    <property type="match status" value="1"/>
</dbReference>
<organism evidence="2 3">
    <name type="scientific">Panagrolaimus superbus</name>
    <dbReference type="NCBI Taxonomy" id="310955"/>
    <lineage>
        <taxon>Eukaryota</taxon>
        <taxon>Metazoa</taxon>
        <taxon>Ecdysozoa</taxon>
        <taxon>Nematoda</taxon>
        <taxon>Chromadorea</taxon>
        <taxon>Rhabditida</taxon>
        <taxon>Tylenchina</taxon>
        <taxon>Panagrolaimomorpha</taxon>
        <taxon>Panagrolaimoidea</taxon>
        <taxon>Panagrolaimidae</taxon>
        <taxon>Panagrolaimus</taxon>
    </lineage>
</organism>
<reference evidence="3" key="1">
    <citation type="submission" date="2022-11" db="UniProtKB">
        <authorList>
            <consortium name="WormBaseParasite"/>
        </authorList>
    </citation>
    <scope>IDENTIFICATION</scope>
</reference>
<keyword evidence="2" id="KW-1185">Reference proteome</keyword>
<dbReference type="PROSITE" id="PS50041">
    <property type="entry name" value="C_TYPE_LECTIN_2"/>
    <property type="match status" value="1"/>
</dbReference>
<proteinExistence type="predicted"/>
<evidence type="ECO:0000313" key="2">
    <source>
        <dbReference type="Proteomes" id="UP000887577"/>
    </source>
</evidence>
<evidence type="ECO:0000313" key="3">
    <source>
        <dbReference type="WBParaSite" id="PSU_v2.g3297.t1"/>
    </source>
</evidence>
<protein>
    <submittedName>
        <fullName evidence="3">C-type lectin domain-containing protein</fullName>
    </submittedName>
</protein>
<evidence type="ECO:0000259" key="1">
    <source>
        <dbReference type="PROSITE" id="PS50041"/>
    </source>
</evidence>
<dbReference type="AlphaFoldDB" id="A0A914YZ37"/>
<name>A0A914YZ37_9BILA</name>
<dbReference type="InterPro" id="IPR016186">
    <property type="entry name" value="C-type_lectin-like/link_sf"/>
</dbReference>
<dbReference type="SUPFAM" id="SSF56436">
    <property type="entry name" value="C-type lectin-like"/>
    <property type="match status" value="1"/>
</dbReference>
<dbReference type="Proteomes" id="UP000887577">
    <property type="component" value="Unplaced"/>
</dbReference>
<dbReference type="WBParaSite" id="PSU_v2.g3297.t1">
    <property type="protein sequence ID" value="PSU_v2.g3297.t1"/>
    <property type="gene ID" value="PSU_v2.g3297"/>
</dbReference>
<dbReference type="InterPro" id="IPR001304">
    <property type="entry name" value="C-type_lectin-like"/>
</dbReference>
<sequence>MFIKVIWEIIMKKWADGSPLDYKNWMPGDPKNDKPSVEERIVGYENDGTWSCAQRYRLDWTICKVVSQNFHYV</sequence>
<feature type="domain" description="C-type lectin" evidence="1">
    <location>
        <begin position="14"/>
        <end position="64"/>
    </location>
</feature>
<accession>A0A914YZ37</accession>
<dbReference type="InterPro" id="IPR016187">
    <property type="entry name" value="CTDL_fold"/>
</dbReference>